<gene>
    <name evidence="1" type="ORF">BXY45_13256</name>
</gene>
<organism evidence="1 2">
    <name type="scientific">Quadrisphaera granulorum</name>
    <dbReference type="NCBI Taxonomy" id="317664"/>
    <lineage>
        <taxon>Bacteria</taxon>
        <taxon>Bacillati</taxon>
        <taxon>Actinomycetota</taxon>
        <taxon>Actinomycetes</taxon>
        <taxon>Kineosporiales</taxon>
        <taxon>Kineosporiaceae</taxon>
        <taxon>Quadrisphaera</taxon>
    </lineage>
</organism>
<proteinExistence type="predicted"/>
<reference evidence="1 2" key="1">
    <citation type="submission" date="2018-03" db="EMBL/GenBank/DDBJ databases">
        <title>Genomic Encyclopedia of Archaeal and Bacterial Type Strains, Phase II (KMG-II): from individual species to whole genera.</title>
        <authorList>
            <person name="Goeker M."/>
        </authorList>
    </citation>
    <scope>NUCLEOTIDE SEQUENCE [LARGE SCALE GENOMIC DNA]</scope>
    <source>
        <strain evidence="1 2">DSM 44889</strain>
    </source>
</reference>
<name>A0A315ZRL0_9ACTN</name>
<dbReference type="EMBL" id="QGDQ01000032">
    <property type="protein sequence ID" value="PWJ48176.1"/>
    <property type="molecule type" value="Genomic_DNA"/>
</dbReference>
<dbReference type="AlphaFoldDB" id="A0A315ZRL0"/>
<evidence type="ECO:0000313" key="1">
    <source>
        <dbReference type="EMBL" id="PWJ48176.1"/>
    </source>
</evidence>
<accession>A0A315ZRL0</accession>
<comment type="caution">
    <text evidence="1">The sequence shown here is derived from an EMBL/GenBank/DDBJ whole genome shotgun (WGS) entry which is preliminary data.</text>
</comment>
<sequence length="201" mass="22038">MPAPQVLDFPVAVPAHLTLDELVVVGKGWGGDDARDTSCRWENVEVAGVTSDYREPMWRLETRPRRGIRPAAPSGAGLLLDPDVATLAADAVHLMLSSRIPTGIGGEETQRRMQACWERSQALREVFSPLPSATSPWQRRELDVDGQRYAWWVHEDELGWAGAADLGPVFVETRGRGAAPSSSWSLRLLPPPEAAQLLVRA</sequence>
<keyword evidence="2" id="KW-1185">Reference proteome</keyword>
<protein>
    <submittedName>
        <fullName evidence="1">Uncharacterized protein</fullName>
    </submittedName>
</protein>
<dbReference type="Proteomes" id="UP000245469">
    <property type="component" value="Unassembled WGS sequence"/>
</dbReference>
<evidence type="ECO:0000313" key="2">
    <source>
        <dbReference type="Proteomes" id="UP000245469"/>
    </source>
</evidence>